<evidence type="ECO:0000256" key="1">
    <source>
        <dbReference type="ARBA" id="ARBA00006484"/>
    </source>
</evidence>
<dbReference type="Gene3D" id="3.40.50.720">
    <property type="entry name" value="NAD(P)-binding Rossmann-like Domain"/>
    <property type="match status" value="1"/>
</dbReference>
<dbReference type="InterPro" id="IPR002347">
    <property type="entry name" value="SDR_fam"/>
</dbReference>
<protein>
    <submittedName>
        <fullName evidence="2">SDR family oxidoreductase</fullName>
    </submittedName>
</protein>
<dbReference type="PRINTS" id="PR00081">
    <property type="entry name" value="GDHRDH"/>
</dbReference>
<evidence type="ECO:0000313" key="3">
    <source>
        <dbReference type="Proteomes" id="UP000754644"/>
    </source>
</evidence>
<dbReference type="PANTHER" id="PTHR42879">
    <property type="entry name" value="3-OXOACYL-(ACYL-CARRIER-PROTEIN) REDUCTASE"/>
    <property type="match status" value="1"/>
</dbReference>
<gene>
    <name evidence="2" type="ORF">HQ497_08585</name>
</gene>
<dbReference type="EMBL" id="JABMOJ010000318">
    <property type="protein sequence ID" value="NQV65409.1"/>
    <property type="molecule type" value="Genomic_DNA"/>
</dbReference>
<dbReference type="PROSITE" id="PS00061">
    <property type="entry name" value="ADH_SHORT"/>
    <property type="match status" value="1"/>
</dbReference>
<dbReference type="InterPro" id="IPR050259">
    <property type="entry name" value="SDR"/>
</dbReference>
<dbReference type="AlphaFoldDB" id="A0A972VXZ5"/>
<accession>A0A972VXZ5</accession>
<dbReference type="InterPro" id="IPR036291">
    <property type="entry name" value="NAD(P)-bd_dom_sf"/>
</dbReference>
<dbReference type="PANTHER" id="PTHR42879:SF2">
    <property type="entry name" value="3-OXOACYL-[ACYL-CARRIER-PROTEIN] REDUCTASE FABG"/>
    <property type="match status" value="1"/>
</dbReference>
<dbReference type="Pfam" id="PF13561">
    <property type="entry name" value="adh_short_C2"/>
    <property type="match status" value="1"/>
</dbReference>
<organism evidence="2 3">
    <name type="scientific">SAR86 cluster bacterium</name>
    <dbReference type="NCBI Taxonomy" id="2030880"/>
    <lineage>
        <taxon>Bacteria</taxon>
        <taxon>Pseudomonadati</taxon>
        <taxon>Pseudomonadota</taxon>
        <taxon>Gammaproteobacteria</taxon>
        <taxon>SAR86 cluster</taxon>
    </lineage>
</organism>
<sequence length="255" mass="26683">MGKLVGRTAMITGGSRGIGRAIALRFAAEGANVAINYASSQAAAEEVANLVRELGGKAAIYQADLADQAACEQMCAAAIETFGQIDILVNNAGIGSSAVNRPTVVEASIEQWQLLLGANLWGPIYMSRALIPHMRGARRGDIIMISSIAAQSMGAQMGLYSVGKAGMEALAHTLAKEEKAHGIRVNIVAPGLVDTDMGRKLVSLLPGPDDMRQLDANMPFGFVCTPEDIAATVAHLCSDDGRYITDQRITISGGA</sequence>
<name>A0A972VXZ5_9GAMM</name>
<dbReference type="SUPFAM" id="SSF51735">
    <property type="entry name" value="NAD(P)-binding Rossmann-fold domains"/>
    <property type="match status" value="1"/>
</dbReference>
<dbReference type="FunFam" id="3.40.50.720:FF:000084">
    <property type="entry name" value="Short-chain dehydrogenase reductase"/>
    <property type="match status" value="1"/>
</dbReference>
<dbReference type="PRINTS" id="PR00080">
    <property type="entry name" value="SDRFAMILY"/>
</dbReference>
<comment type="caution">
    <text evidence="2">The sequence shown here is derived from an EMBL/GenBank/DDBJ whole genome shotgun (WGS) entry which is preliminary data.</text>
</comment>
<dbReference type="Proteomes" id="UP000754644">
    <property type="component" value="Unassembled WGS sequence"/>
</dbReference>
<comment type="similarity">
    <text evidence="1">Belongs to the short-chain dehydrogenases/reductases (SDR) family.</text>
</comment>
<dbReference type="CDD" id="cd05233">
    <property type="entry name" value="SDR_c"/>
    <property type="match status" value="1"/>
</dbReference>
<evidence type="ECO:0000313" key="2">
    <source>
        <dbReference type="EMBL" id="NQV65409.1"/>
    </source>
</evidence>
<reference evidence="2" key="1">
    <citation type="submission" date="2020-05" db="EMBL/GenBank/DDBJ databases">
        <title>Sulfur intermediates as new biogeochemical hubs in an aquatic model microbial ecosystem.</title>
        <authorList>
            <person name="Vigneron A."/>
        </authorList>
    </citation>
    <scope>NUCLEOTIDE SEQUENCE</scope>
    <source>
        <strain evidence="2">Bin.250</strain>
    </source>
</reference>
<dbReference type="GO" id="GO:0032787">
    <property type="term" value="P:monocarboxylic acid metabolic process"/>
    <property type="evidence" value="ECO:0007669"/>
    <property type="project" value="UniProtKB-ARBA"/>
</dbReference>
<proteinExistence type="inferred from homology"/>
<dbReference type="InterPro" id="IPR020904">
    <property type="entry name" value="Sc_DH/Rdtase_CS"/>
</dbReference>